<keyword evidence="1" id="KW-0812">Transmembrane</keyword>
<protein>
    <submittedName>
        <fullName evidence="2">Uncharacterized protein</fullName>
    </submittedName>
</protein>
<dbReference type="AlphaFoldDB" id="A0A0A9FG29"/>
<feature type="transmembrane region" description="Helical" evidence="1">
    <location>
        <begin position="30"/>
        <end position="48"/>
    </location>
</feature>
<evidence type="ECO:0000256" key="1">
    <source>
        <dbReference type="SAM" id="Phobius"/>
    </source>
</evidence>
<proteinExistence type="predicted"/>
<evidence type="ECO:0000313" key="2">
    <source>
        <dbReference type="EMBL" id="JAE11307.1"/>
    </source>
</evidence>
<name>A0A0A9FG29_ARUDO</name>
<organism evidence="2">
    <name type="scientific">Arundo donax</name>
    <name type="common">Giant reed</name>
    <name type="synonym">Donax arundinaceus</name>
    <dbReference type="NCBI Taxonomy" id="35708"/>
    <lineage>
        <taxon>Eukaryota</taxon>
        <taxon>Viridiplantae</taxon>
        <taxon>Streptophyta</taxon>
        <taxon>Embryophyta</taxon>
        <taxon>Tracheophyta</taxon>
        <taxon>Spermatophyta</taxon>
        <taxon>Magnoliopsida</taxon>
        <taxon>Liliopsida</taxon>
        <taxon>Poales</taxon>
        <taxon>Poaceae</taxon>
        <taxon>PACMAD clade</taxon>
        <taxon>Arundinoideae</taxon>
        <taxon>Arundineae</taxon>
        <taxon>Arundo</taxon>
    </lineage>
</organism>
<dbReference type="EMBL" id="GBRH01186589">
    <property type="protein sequence ID" value="JAE11307.1"/>
    <property type="molecule type" value="Transcribed_RNA"/>
</dbReference>
<reference evidence="2" key="1">
    <citation type="submission" date="2014-09" db="EMBL/GenBank/DDBJ databases">
        <authorList>
            <person name="Magalhaes I.L.F."/>
            <person name="Oliveira U."/>
            <person name="Santos F.R."/>
            <person name="Vidigal T.H.D.A."/>
            <person name="Brescovit A.D."/>
            <person name="Santos A.J."/>
        </authorList>
    </citation>
    <scope>NUCLEOTIDE SEQUENCE</scope>
    <source>
        <tissue evidence="2">Shoot tissue taken approximately 20 cm above the soil surface</tissue>
    </source>
</reference>
<accession>A0A0A9FG29</accession>
<keyword evidence="1" id="KW-0472">Membrane</keyword>
<sequence length="51" mass="5884">MLVLDMLLLRKLCCFSTVVFNVFRLSITTMLFLAVAIFYVLSFLPLILDIL</sequence>
<keyword evidence="1" id="KW-1133">Transmembrane helix</keyword>
<reference evidence="2" key="2">
    <citation type="journal article" date="2015" name="Data Brief">
        <title>Shoot transcriptome of the giant reed, Arundo donax.</title>
        <authorList>
            <person name="Barrero R.A."/>
            <person name="Guerrero F.D."/>
            <person name="Moolhuijzen P."/>
            <person name="Goolsby J.A."/>
            <person name="Tidwell J."/>
            <person name="Bellgard S.E."/>
            <person name="Bellgard M.I."/>
        </authorList>
    </citation>
    <scope>NUCLEOTIDE SEQUENCE</scope>
    <source>
        <tissue evidence="2">Shoot tissue taken approximately 20 cm above the soil surface</tissue>
    </source>
</reference>